<dbReference type="InterPro" id="IPR046348">
    <property type="entry name" value="SIS_dom_sf"/>
</dbReference>
<dbReference type="InterPro" id="IPR004800">
    <property type="entry name" value="KdsD/KpsF-type"/>
</dbReference>
<dbReference type="InterPro" id="IPR046342">
    <property type="entry name" value="CBS_dom_sf"/>
</dbReference>
<evidence type="ECO:0000256" key="4">
    <source>
        <dbReference type="PIRNR" id="PIRNR004692"/>
    </source>
</evidence>
<dbReference type="Gene3D" id="3.10.580.10">
    <property type="entry name" value="CBS-domain"/>
    <property type="match status" value="1"/>
</dbReference>
<accession>A0A5B0DR29</accession>
<keyword evidence="11" id="KW-1185">Reference proteome</keyword>
<organism evidence="10 11">
    <name type="scientific">Aureimonas fodinaquatilis</name>
    <dbReference type="NCBI Taxonomy" id="2565783"/>
    <lineage>
        <taxon>Bacteria</taxon>
        <taxon>Pseudomonadati</taxon>
        <taxon>Pseudomonadota</taxon>
        <taxon>Alphaproteobacteria</taxon>
        <taxon>Hyphomicrobiales</taxon>
        <taxon>Aurantimonadaceae</taxon>
        <taxon>Aureimonas</taxon>
    </lineage>
</organism>
<dbReference type="PANTHER" id="PTHR42745">
    <property type="match status" value="1"/>
</dbReference>
<sequence length="330" mass="34583">MTDTVKVPASLVVQSALRSLSLAEEALALLQREVRDGELGGTLSQAVGLIRQRPGRLIVTGVGKSGHIARKLAATFSSTGTPAYHLHPTEANHGDLGMVDRDDVILALSWSGETSELAQTVTYAKRFGVPLISITAALESTLAKASNVALVLPKVREACPNNLAPTTSTLLQLAVGDALAVALIEDRGFSADDFKIFHPGGKLGSQLLTVADVMHRGETVPLVGIGRTMEAAIATMTAHGFGVVGVTDADGVLVGAVTDGDLRRHMSTDLLTRKVEEVMSRAPVTISPGAIAGEALKILETRRIGALFVVENDRPVGLIRTLDLLRAGIA</sequence>
<dbReference type="FunFam" id="3.40.50.10490:FF:000011">
    <property type="entry name" value="Arabinose 5-phosphate isomerase"/>
    <property type="match status" value="1"/>
</dbReference>
<feature type="domain" description="SIS" evidence="9">
    <location>
        <begin position="46"/>
        <end position="189"/>
    </location>
</feature>
<dbReference type="SUPFAM" id="SSF53697">
    <property type="entry name" value="SIS domain"/>
    <property type="match status" value="1"/>
</dbReference>
<evidence type="ECO:0000256" key="6">
    <source>
        <dbReference type="PIRSR" id="PIRSR004692-3"/>
    </source>
</evidence>
<comment type="caution">
    <text evidence="10">The sequence shown here is derived from an EMBL/GenBank/DDBJ whole genome shotgun (WGS) entry which is preliminary data.</text>
</comment>
<dbReference type="RefSeq" id="WP_149301230.1">
    <property type="nucleotide sequence ID" value="NZ_VTWH01000004.1"/>
</dbReference>
<name>A0A5B0DR29_9HYPH</name>
<dbReference type="PANTHER" id="PTHR42745:SF1">
    <property type="entry name" value="ARABINOSE 5-PHOSPHATE ISOMERASE KDSD"/>
    <property type="match status" value="1"/>
</dbReference>
<dbReference type="PROSITE" id="PS51464">
    <property type="entry name" value="SIS"/>
    <property type="match status" value="1"/>
</dbReference>
<dbReference type="Gene3D" id="3.40.50.10490">
    <property type="entry name" value="Glucose-6-phosphate isomerase like protein, domain 1"/>
    <property type="match status" value="1"/>
</dbReference>
<feature type="domain" description="CBS" evidence="8">
    <location>
        <begin position="214"/>
        <end position="272"/>
    </location>
</feature>
<dbReference type="OrthoDB" id="9762536at2"/>
<dbReference type="GO" id="GO:1901135">
    <property type="term" value="P:carbohydrate derivative metabolic process"/>
    <property type="evidence" value="ECO:0007669"/>
    <property type="project" value="InterPro"/>
</dbReference>
<keyword evidence="5" id="KW-0862">Zinc</keyword>
<dbReference type="CDD" id="cd04604">
    <property type="entry name" value="CBS_pair_SIS_assoc"/>
    <property type="match status" value="1"/>
</dbReference>
<feature type="site" description="Catalytically relevant" evidence="6">
    <location>
        <position position="64"/>
    </location>
</feature>
<dbReference type="InterPro" id="IPR000644">
    <property type="entry name" value="CBS_dom"/>
</dbReference>
<feature type="site" description="Catalytically relevant" evidence="6">
    <location>
        <position position="116"/>
    </location>
</feature>
<evidence type="ECO:0000259" key="9">
    <source>
        <dbReference type="PROSITE" id="PS51464"/>
    </source>
</evidence>
<evidence type="ECO:0000259" key="8">
    <source>
        <dbReference type="PROSITE" id="PS51371"/>
    </source>
</evidence>
<dbReference type="PIRSF" id="PIRSF004692">
    <property type="entry name" value="KdsD_KpsF"/>
    <property type="match status" value="1"/>
</dbReference>
<feature type="domain" description="CBS" evidence="8">
    <location>
        <begin position="279"/>
        <end position="330"/>
    </location>
</feature>
<keyword evidence="2" id="KW-0677">Repeat</keyword>
<evidence type="ECO:0000313" key="10">
    <source>
        <dbReference type="EMBL" id="KAA0968956.1"/>
    </source>
</evidence>
<dbReference type="InterPro" id="IPR050986">
    <property type="entry name" value="GutQ/KpsF_isomerases"/>
</dbReference>
<dbReference type="Pfam" id="PF00571">
    <property type="entry name" value="CBS"/>
    <property type="match status" value="2"/>
</dbReference>
<dbReference type="EMBL" id="VTWH01000004">
    <property type="protein sequence ID" value="KAA0968956.1"/>
    <property type="molecule type" value="Genomic_DNA"/>
</dbReference>
<dbReference type="InterPro" id="IPR035474">
    <property type="entry name" value="SIS_Kpsf"/>
</dbReference>
<dbReference type="GO" id="GO:0097367">
    <property type="term" value="F:carbohydrate derivative binding"/>
    <property type="evidence" value="ECO:0007669"/>
    <property type="project" value="InterPro"/>
</dbReference>
<dbReference type="SMART" id="SM00116">
    <property type="entry name" value="CBS"/>
    <property type="match status" value="2"/>
</dbReference>
<dbReference type="GO" id="GO:0005975">
    <property type="term" value="P:carbohydrate metabolic process"/>
    <property type="evidence" value="ECO:0007669"/>
    <property type="project" value="InterPro"/>
</dbReference>
<dbReference type="NCBIfam" id="TIGR00393">
    <property type="entry name" value="kpsF"/>
    <property type="match status" value="1"/>
</dbReference>
<comment type="similarity">
    <text evidence="1 4">Belongs to the SIS family. GutQ/KpsF subfamily.</text>
</comment>
<evidence type="ECO:0000313" key="11">
    <source>
        <dbReference type="Proteomes" id="UP000324738"/>
    </source>
</evidence>
<dbReference type="Proteomes" id="UP000324738">
    <property type="component" value="Unassembled WGS sequence"/>
</dbReference>
<evidence type="ECO:0000256" key="2">
    <source>
        <dbReference type="ARBA" id="ARBA00022737"/>
    </source>
</evidence>
<keyword evidence="3 7" id="KW-0129">CBS domain</keyword>
<reference evidence="10 11" key="1">
    <citation type="submission" date="2019-08" db="EMBL/GenBank/DDBJ databases">
        <title>Aureimonas fodiniaquatilis sp. nov., isolated from a coal mine wastewater.</title>
        <authorList>
            <person name="Kim W."/>
        </authorList>
    </citation>
    <scope>NUCLEOTIDE SEQUENCE [LARGE SCALE GENOMIC DNA]</scope>
    <source>
        <strain evidence="10 11">CAU 1482</strain>
    </source>
</reference>
<evidence type="ECO:0000256" key="7">
    <source>
        <dbReference type="PROSITE-ProRule" id="PRU00703"/>
    </source>
</evidence>
<protein>
    <submittedName>
        <fullName evidence="10">KpsF/GutQ family sugar-phosphate isomerase</fullName>
    </submittedName>
</protein>
<dbReference type="GO" id="GO:0046872">
    <property type="term" value="F:metal ion binding"/>
    <property type="evidence" value="ECO:0007669"/>
    <property type="project" value="UniProtKB-KW"/>
</dbReference>
<dbReference type="PROSITE" id="PS51371">
    <property type="entry name" value="CBS"/>
    <property type="match status" value="2"/>
</dbReference>
<dbReference type="GO" id="GO:0019146">
    <property type="term" value="F:arabinose-5-phosphate isomerase activity"/>
    <property type="evidence" value="ECO:0007669"/>
    <property type="project" value="UniProtKB-ARBA"/>
</dbReference>
<dbReference type="Pfam" id="PF01380">
    <property type="entry name" value="SIS"/>
    <property type="match status" value="1"/>
</dbReference>
<dbReference type="InterPro" id="IPR001347">
    <property type="entry name" value="SIS_dom"/>
</dbReference>
<dbReference type="AlphaFoldDB" id="A0A5B0DR29"/>
<keyword evidence="10" id="KW-0413">Isomerase</keyword>
<feature type="binding site" evidence="5">
    <location>
        <position position="87"/>
    </location>
    <ligand>
        <name>Zn(2+)</name>
        <dbReference type="ChEBI" id="CHEBI:29105"/>
    </ligand>
</feature>
<gene>
    <name evidence="10" type="ORF">FPY71_15465</name>
</gene>
<keyword evidence="5" id="KW-0479">Metal-binding</keyword>
<feature type="site" description="Catalytically relevant" evidence="6">
    <location>
        <position position="157"/>
    </location>
</feature>
<evidence type="ECO:0000256" key="5">
    <source>
        <dbReference type="PIRSR" id="PIRSR004692-2"/>
    </source>
</evidence>
<evidence type="ECO:0000256" key="3">
    <source>
        <dbReference type="ARBA" id="ARBA00023122"/>
    </source>
</evidence>
<feature type="site" description="Catalytically relevant" evidence="6">
    <location>
        <position position="198"/>
    </location>
</feature>
<dbReference type="CDD" id="cd05014">
    <property type="entry name" value="SIS_Kpsf"/>
    <property type="match status" value="1"/>
</dbReference>
<evidence type="ECO:0000256" key="1">
    <source>
        <dbReference type="ARBA" id="ARBA00008165"/>
    </source>
</evidence>
<proteinExistence type="inferred from homology"/>